<dbReference type="GO" id="GO:0006508">
    <property type="term" value="P:proteolysis"/>
    <property type="evidence" value="ECO:0007669"/>
    <property type="project" value="UniProtKB-KW"/>
</dbReference>
<evidence type="ECO:0000313" key="13">
    <source>
        <dbReference type="Proteomes" id="UP001178461"/>
    </source>
</evidence>
<evidence type="ECO:0000256" key="2">
    <source>
        <dbReference type="ARBA" id="ARBA00012180"/>
    </source>
</evidence>
<evidence type="ECO:0000313" key="12">
    <source>
        <dbReference type="EMBL" id="CAI5776031.1"/>
    </source>
</evidence>
<reference evidence="12" key="1">
    <citation type="submission" date="2022-12" db="EMBL/GenBank/DDBJ databases">
        <authorList>
            <person name="Alioto T."/>
            <person name="Alioto T."/>
            <person name="Gomez Garrido J."/>
        </authorList>
    </citation>
    <scope>NUCLEOTIDE SEQUENCE</scope>
</reference>
<dbReference type="FunFam" id="3.30.70.270:FF:000020">
    <property type="entry name" value="Transposon Tf2-6 polyprotein-like Protein"/>
    <property type="match status" value="1"/>
</dbReference>
<evidence type="ECO:0000256" key="6">
    <source>
        <dbReference type="ARBA" id="ARBA00022722"/>
    </source>
</evidence>
<keyword evidence="7" id="KW-0255">Endonuclease</keyword>
<evidence type="ECO:0000256" key="3">
    <source>
        <dbReference type="ARBA" id="ARBA00022670"/>
    </source>
</evidence>
<keyword evidence="6" id="KW-0540">Nuclease</keyword>
<dbReference type="InterPro" id="IPR043128">
    <property type="entry name" value="Rev_trsase/Diguanyl_cyclase"/>
</dbReference>
<dbReference type="CDD" id="cd01647">
    <property type="entry name" value="RT_LTR"/>
    <property type="match status" value="1"/>
</dbReference>
<dbReference type="EMBL" id="OX395130">
    <property type="protein sequence ID" value="CAI5776031.1"/>
    <property type="molecule type" value="Genomic_DNA"/>
</dbReference>
<dbReference type="GO" id="GO:0004523">
    <property type="term" value="F:RNA-DNA hybrid ribonuclease activity"/>
    <property type="evidence" value="ECO:0007669"/>
    <property type="project" value="UniProtKB-EC"/>
</dbReference>
<dbReference type="PANTHER" id="PTHR37984">
    <property type="entry name" value="PROTEIN CBG26694"/>
    <property type="match status" value="1"/>
</dbReference>
<keyword evidence="4" id="KW-0808">Transferase</keyword>
<feature type="domain" description="Reverse transcriptase" evidence="10">
    <location>
        <begin position="116"/>
        <end position="265"/>
    </location>
</feature>
<dbReference type="EC" id="3.1.26.4" evidence="2"/>
<evidence type="ECO:0000256" key="4">
    <source>
        <dbReference type="ARBA" id="ARBA00022679"/>
    </source>
</evidence>
<dbReference type="AlphaFoldDB" id="A0AA35KCZ6"/>
<dbReference type="Proteomes" id="UP001178461">
    <property type="component" value="Chromosome 5"/>
</dbReference>
<proteinExistence type="inferred from homology"/>
<evidence type="ECO:0000256" key="8">
    <source>
        <dbReference type="ARBA" id="ARBA00022801"/>
    </source>
</evidence>
<accession>A0AA35KCZ6</accession>
<organism evidence="12 13">
    <name type="scientific">Podarcis lilfordi</name>
    <name type="common">Lilford's wall lizard</name>
    <dbReference type="NCBI Taxonomy" id="74358"/>
    <lineage>
        <taxon>Eukaryota</taxon>
        <taxon>Metazoa</taxon>
        <taxon>Chordata</taxon>
        <taxon>Craniata</taxon>
        <taxon>Vertebrata</taxon>
        <taxon>Euteleostomi</taxon>
        <taxon>Lepidosauria</taxon>
        <taxon>Squamata</taxon>
        <taxon>Bifurcata</taxon>
        <taxon>Unidentata</taxon>
        <taxon>Episquamata</taxon>
        <taxon>Laterata</taxon>
        <taxon>Lacertibaenia</taxon>
        <taxon>Lacertidae</taxon>
        <taxon>Podarcis</taxon>
    </lineage>
</organism>
<dbReference type="SUPFAM" id="SSF56672">
    <property type="entry name" value="DNA/RNA polymerases"/>
    <property type="match status" value="1"/>
</dbReference>
<dbReference type="Pfam" id="PF17917">
    <property type="entry name" value="RT_RNaseH"/>
    <property type="match status" value="1"/>
</dbReference>
<keyword evidence="9" id="KW-0695">RNA-directed DNA polymerase</keyword>
<dbReference type="InterPro" id="IPR041373">
    <property type="entry name" value="RT_RNaseH"/>
</dbReference>
<dbReference type="FunFam" id="3.10.10.10:FF:000007">
    <property type="entry name" value="Retrovirus-related Pol polyprotein from transposon 17.6-like Protein"/>
    <property type="match status" value="1"/>
</dbReference>
<evidence type="ECO:0000256" key="5">
    <source>
        <dbReference type="ARBA" id="ARBA00022695"/>
    </source>
</evidence>
<feature type="domain" description="Reverse transcriptase RNase H-like" evidence="11">
    <location>
        <begin position="356"/>
        <end position="459"/>
    </location>
</feature>
<sequence>MLGGGGTDKRESQGSLKGIKLAPTLTLKQQEEVKQILQEYESLFRNIPGVAKGVEHQIDTGEAKPIAVNPYHITGGYVKKVGKEVRDMLKAGIIAPSESPWAAPIVLLDKTDGSVCFCLDFRKLNHVTKADAYPMPRLDNLIETTGRCHYITCLDLTKGYYQVKMNPRDQEKTAFRSPLGLYEFKVMAFGLKNVPTTFQRLVDKILNGLSRCTVAYLADIAVFSVTWEEHKVHLRHLQRLKEAGLTITANKCQIGGATIQYLGHMVGGGVIKPVEAKVEAISTWSTPTSKWKVLAFLGLAGYYRKFIPNFRKLAAPLSDLTRKKEPDEVKWTSACQQFFGALKGALMSGPVLAAPDYNQEFTVFTDASNARIWAVLCQPGPEGDLHPIAYISKKLLPREKHLSMVEKECLAIVWALQRLKPYIWERGFVLCTDHSLLIWLRSMKSKSKLLRWVLLLQDFNFTIKSVKGSLNIVADALSRKPESEG</sequence>
<keyword evidence="5" id="KW-0548">Nucleotidyltransferase</keyword>
<dbReference type="GO" id="GO:0003964">
    <property type="term" value="F:RNA-directed DNA polymerase activity"/>
    <property type="evidence" value="ECO:0007669"/>
    <property type="project" value="UniProtKB-KW"/>
</dbReference>
<evidence type="ECO:0000259" key="11">
    <source>
        <dbReference type="Pfam" id="PF17917"/>
    </source>
</evidence>
<evidence type="ECO:0000259" key="10">
    <source>
        <dbReference type="Pfam" id="PF00078"/>
    </source>
</evidence>
<evidence type="ECO:0000256" key="9">
    <source>
        <dbReference type="ARBA" id="ARBA00022918"/>
    </source>
</evidence>
<dbReference type="InterPro" id="IPR050951">
    <property type="entry name" value="Retrovirus_Pol_polyprotein"/>
</dbReference>
<keyword evidence="3" id="KW-0645">Protease</keyword>
<evidence type="ECO:0000256" key="7">
    <source>
        <dbReference type="ARBA" id="ARBA00022759"/>
    </source>
</evidence>
<dbReference type="CDD" id="cd09274">
    <property type="entry name" value="RNase_HI_RT_Ty3"/>
    <property type="match status" value="1"/>
</dbReference>
<dbReference type="Gene3D" id="3.30.70.270">
    <property type="match status" value="2"/>
</dbReference>
<keyword evidence="8" id="KW-0378">Hydrolase</keyword>
<dbReference type="GO" id="GO:0008233">
    <property type="term" value="F:peptidase activity"/>
    <property type="evidence" value="ECO:0007669"/>
    <property type="project" value="UniProtKB-KW"/>
</dbReference>
<dbReference type="Gene3D" id="3.10.10.10">
    <property type="entry name" value="HIV Type 1 Reverse Transcriptase, subunit A, domain 1"/>
    <property type="match status" value="1"/>
</dbReference>
<dbReference type="Pfam" id="PF00078">
    <property type="entry name" value="RVT_1"/>
    <property type="match status" value="1"/>
</dbReference>
<dbReference type="InterPro" id="IPR043502">
    <property type="entry name" value="DNA/RNA_pol_sf"/>
</dbReference>
<protein>
    <recommendedName>
        <fullName evidence="2">ribonuclease H</fullName>
        <ecNumber evidence="2">3.1.26.4</ecNumber>
    </recommendedName>
</protein>
<comment type="similarity">
    <text evidence="1">Belongs to the beta type-B retroviral polymerase family. HERV class-II K(HML-2) pol subfamily.</text>
</comment>
<evidence type="ECO:0000256" key="1">
    <source>
        <dbReference type="ARBA" id="ARBA00010879"/>
    </source>
</evidence>
<name>A0AA35KCZ6_9SAUR</name>
<keyword evidence="13" id="KW-1185">Reference proteome</keyword>
<dbReference type="PANTHER" id="PTHR37984:SF5">
    <property type="entry name" value="PROTEIN NYNRIN-LIKE"/>
    <property type="match status" value="1"/>
</dbReference>
<gene>
    <name evidence="12" type="ORF">PODLI_1B042670</name>
</gene>
<dbReference type="InterPro" id="IPR000477">
    <property type="entry name" value="RT_dom"/>
</dbReference>